<evidence type="ECO:0000256" key="4">
    <source>
        <dbReference type="ARBA" id="ARBA00022695"/>
    </source>
</evidence>
<dbReference type="PROSITE" id="PS50880">
    <property type="entry name" value="TOPRIM"/>
    <property type="match status" value="1"/>
</dbReference>
<dbReference type="GO" id="GO:1990077">
    <property type="term" value="C:primosome complex"/>
    <property type="evidence" value="ECO:0007669"/>
    <property type="project" value="UniProtKB-KW"/>
</dbReference>
<dbReference type="InterPro" id="IPR037068">
    <property type="entry name" value="DNA_primase_core_N_sf"/>
</dbReference>
<dbReference type="GO" id="GO:0000428">
    <property type="term" value="C:DNA-directed RNA polymerase complex"/>
    <property type="evidence" value="ECO:0007669"/>
    <property type="project" value="UniProtKB-KW"/>
</dbReference>
<comment type="domain">
    <text evidence="12">Contains an N-terminal zinc-binding domain, a central core domain that contains the primase activity, and a C-terminal DnaB-binding domain.</text>
</comment>
<dbReference type="Pfam" id="PF13155">
    <property type="entry name" value="Toprim_2"/>
    <property type="match status" value="1"/>
</dbReference>
<keyword evidence="7 12" id="KW-0863">Zinc-finger</keyword>
<sequence length="717" mass="82714">MNIPRLHQETIEEVKERADIYDVVSEYVVLKKRGKDFLGLCPFHEEKTPSFTVSPSKQMYYCFGCGAGGNAIKFLMEIGKHSFAEVVLDLAKRYQVPIKTLEPEERQEFQRQLSMREQLYEILAIAASFYQHTLRQPQGSQALDYLKSKRQLGENTIQQFQLGYAPPTWETLYSYLVQQKRYPTELVEQAGLIKPRKSGGGYYDQFRDRLMIPIHDVQGRVIGFGGRTLGDDQPKYLNSPETRVFDKGKTLFALDKAKTAIGQADQAVVVEGYFDAIALHAAGITNVVASLGTALSLHQVRQLLRYTESKQIVLNFDADVAGIKAAERAIGEIANLAYSGEIQLRILTIPDGKDADEFLKTSGSPEPYKQLLLDAPLWLNWQIEQILKGKNLQAADEYQQAYREILQLLTQLDQNDTRIYYVNYCAERLSQGNTRLIPILAQDILKQIKRPQKKSDLSAKNSSEKSRQESRENQQPPRADLIQESARMPEELSEEPSYEISDDTRDNISIVYSVEANGLSPLLAKSPRVLTNISPNTLLEQAEARLLRLYLHCPEYRAIIIDTLEERNLDFTLSHHRLLWQQIAQIESADREACRMALKEIDIRREYPIDTTDKLISKLHDCLINYPEFYGKISPLFHLDEYTEKDIFRVEELIQDAASSMERANCEELSRYYLKLWQETNATTDPEKWQQYGEQLYQAKERIKELDEKLNWHYYYR</sequence>
<dbReference type="Gene3D" id="3.90.580.10">
    <property type="entry name" value="Zinc finger, CHC2-type domain"/>
    <property type="match status" value="1"/>
</dbReference>
<dbReference type="GO" id="GO:0008270">
    <property type="term" value="F:zinc ion binding"/>
    <property type="evidence" value="ECO:0007669"/>
    <property type="project" value="UniProtKB-UniRule"/>
</dbReference>
<evidence type="ECO:0000256" key="8">
    <source>
        <dbReference type="ARBA" id="ARBA00022833"/>
    </source>
</evidence>
<keyword evidence="4 12" id="KW-0548">Nucleotidyltransferase</keyword>
<feature type="region of interest" description="Disordered" evidence="14">
    <location>
        <begin position="451"/>
        <end position="500"/>
    </location>
</feature>
<dbReference type="InterPro" id="IPR002694">
    <property type="entry name" value="Znf_CHC2"/>
</dbReference>
<comment type="function">
    <text evidence="12">RNA polymerase that catalyzes the synthesis of short RNA molecules used as primers for DNA polymerase during DNA replication.</text>
</comment>
<organism evidence="16">
    <name type="scientific">Planktothricoides raciborskii GIHE-MW2</name>
    <dbReference type="NCBI Taxonomy" id="2792601"/>
    <lineage>
        <taxon>Bacteria</taxon>
        <taxon>Bacillati</taxon>
        <taxon>Cyanobacteriota</taxon>
        <taxon>Cyanophyceae</taxon>
        <taxon>Oscillatoriophycideae</taxon>
        <taxon>Oscillatoriales</taxon>
        <taxon>Oscillatoriaceae</taxon>
        <taxon>Planktothricoides</taxon>
    </lineage>
</organism>
<keyword evidence="11 12" id="KW-0804">Transcription</keyword>
<keyword evidence="3 12" id="KW-0808">Transferase</keyword>
<feature type="compositionally biased region" description="Acidic residues" evidence="14">
    <location>
        <begin position="491"/>
        <end position="500"/>
    </location>
</feature>
<comment type="cofactor">
    <cofactor evidence="12 13">
        <name>Zn(2+)</name>
        <dbReference type="ChEBI" id="CHEBI:29105"/>
    </cofactor>
    <text evidence="12 13">Binds 1 zinc ion per monomer.</text>
</comment>
<dbReference type="SMART" id="SM00400">
    <property type="entry name" value="ZnF_CHCC"/>
    <property type="match status" value="1"/>
</dbReference>
<keyword evidence="2 12" id="KW-0639">Primosome</keyword>
<keyword evidence="6 12" id="KW-0479">Metal-binding</keyword>
<dbReference type="PANTHER" id="PTHR30313:SF2">
    <property type="entry name" value="DNA PRIMASE"/>
    <property type="match status" value="1"/>
</dbReference>
<dbReference type="NCBIfam" id="TIGR01391">
    <property type="entry name" value="dnaG"/>
    <property type="match status" value="1"/>
</dbReference>
<comment type="similarity">
    <text evidence="12">Belongs to the DnaG primase family.</text>
</comment>
<dbReference type="SMART" id="SM00493">
    <property type="entry name" value="TOPRIM"/>
    <property type="match status" value="1"/>
</dbReference>
<evidence type="ECO:0000313" key="16">
    <source>
        <dbReference type="EMBL" id="XCM36846.1"/>
    </source>
</evidence>
<dbReference type="HAMAP" id="MF_00974">
    <property type="entry name" value="DNA_primase_DnaG"/>
    <property type="match status" value="1"/>
</dbReference>
<evidence type="ECO:0000256" key="11">
    <source>
        <dbReference type="ARBA" id="ARBA00023163"/>
    </source>
</evidence>
<dbReference type="Gene3D" id="3.40.1360.10">
    <property type="match status" value="1"/>
</dbReference>
<dbReference type="SUPFAM" id="SSF56731">
    <property type="entry name" value="DNA primase core"/>
    <property type="match status" value="1"/>
</dbReference>
<evidence type="ECO:0000256" key="2">
    <source>
        <dbReference type="ARBA" id="ARBA00022515"/>
    </source>
</evidence>
<dbReference type="InterPro" id="IPR030846">
    <property type="entry name" value="DnaG_bac"/>
</dbReference>
<keyword evidence="1 12" id="KW-0240">DNA-directed RNA polymerase</keyword>
<dbReference type="PIRSF" id="PIRSF002811">
    <property type="entry name" value="DnaG"/>
    <property type="match status" value="1"/>
</dbReference>
<dbReference type="FunFam" id="3.90.580.10:FF:000001">
    <property type="entry name" value="DNA primase"/>
    <property type="match status" value="1"/>
</dbReference>
<feature type="zinc finger region" description="CHC2-type" evidence="12 13">
    <location>
        <begin position="41"/>
        <end position="65"/>
    </location>
</feature>
<dbReference type="SUPFAM" id="SSF57783">
    <property type="entry name" value="Zinc beta-ribbon"/>
    <property type="match status" value="1"/>
</dbReference>
<comment type="subunit">
    <text evidence="12">Monomer. Interacts with DnaB.</text>
</comment>
<evidence type="ECO:0000256" key="9">
    <source>
        <dbReference type="ARBA" id="ARBA00022842"/>
    </source>
</evidence>
<evidence type="ECO:0000256" key="1">
    <source>
        <dbReference type="ARBA" id="ARBA00022478"/>
    </source>
</evidence>
<keyword evidence="8 12" id="KW-0862">Zinc</keyword>
<dbReference type="GO" id="GO:0003899">
    <property type="term" value="F:DNA-directed RNA polymerase activity"/>
    <property type="evidence" value="ECO:0007669"/>
    <property type="project" value="UniProtKB-UniRule"/>
</dbReference>
<dbReference type="EMBL" id="CP159837">
    <property type="protein sequence ID" value="XCM36846.1"/>
    <property type="molecule type" value="Genomic_DNA"/>
</dbReference>
<dbReference type="InterPro" id="IPR034151">
    <property type="entry name" value="TOPRIM_DnaG_bac"/>
</dbReference>
<dbReference type="EC" id="2.7.7.101" evidence="12"/>
<evidence type="ECO:0000256" key="14">
    <source>
        <dbReference type="SAM" id="MobiDB-lite"/>
    </source>
</evidence>
<keyword evidence="9" id="KW-0460">Magnesium</keyword>
<feature type="domain" description="Toprim" evidence="15">
    <location>
        <begin position="265"/>
        <end position="348"/>
    </location>
</feature>
<dbReference type="CDD" id="cd03364">
    <property type="entry name" value="TOPRIM_DnaG_primases"/>
    <property type="match status" value="1"/>
</dbReference>
<gene>
    <name evidence="12 16" type="primary">dnaG</name>
    <name evidence="16" type="ORF">ABWT76_005633</name>
</gene>
<evidence type="ECO:0000256" key="10">
    <source>
        <dbReference type="ARBA" id="ARBA00023125"/>
    </source>
</evidence>
<dbReference type="FunFam" id="3.40.1360.10:FF:000002">
    <property type="entry name" value="DNA primase"/>
    <property type="match status" value="1"/>
</dbReference>
<dbReference type="PANTHER" id="PTHR30313">
    <property type="entry name" value="DNA PRIMASE"/>
    <property type="match status" value="1"/>
</dbReference>
<evidence type="ECO:0000256" key="6">
    <source>
        <dbReference type="ARBA" id="ARBA00022723"/>
    </source>
</evidence>
<dbReference type="InterPro" id="IPR050219">
    <property type="entry name" value="DnaG_primase"/>
</dbReference>
<evidence type="ECO:0000256" key="12">
    <source>
        <dbReference type="HAMAP-Rule" id="MF_00974"/>
    </source>
</evidence>
<dbReference type="InterPro" id="IPR006295">
    <property type="entry name" value="DNA_primase_DnaG"/>
</dbReference>
<dbReference type="GO" id="GO:0006269">
    <property type="term" value="P:DNA replication, synthesis of primer"/>
    <property type="evidence" value="ECO:0007669"/>
    <property type="project" value="UniProtKB-UniRule"/>
</dbReference>
<dbReference type="Gene3D" id="3.90.980.10">
    <property type="entry name" value="DNA primase, catalytic core, N-terminal domain"/>
    <property type="match status" value="1"/>
</dbReference>
<dbReference type="GO" id="GO:0003677">
    <property type="term" value="F:DNA binding"/>
    <property type="evidence" value="ECO:0007669"/>
    <property type="project" value="UniProtKB-KW"/>
</dbReference>
<dbReference type="GO" id="GO:0005737">
    <property type="term" value="C:cytoplasm"/>
    <property type="evidence" value="ECO:0007669"/>
    <property type="project" value="TreeGrafter"/>
</dbReference>
<evidence type="ECO:0000256" key="3">
    <source>
        <dbReference type="ARBA" id="ARBA00022679"/>
    </source>
</evidence>
<dbReference type="Pfam" id="PF08275">
    <property type="entry name" value="DNAG_N"/>
    <property type="match status" value="1"/>
</dbReference>
<dbReference type="Pfam" id="PF01807">
    <property type="entry name" value="Zn_ribbon_DnaG"/>
    <property type="match status" value="1"/>
</dbReference>
<evidence type="ECO:0000256" key="7">
    <source>
        <dbReference type="ARBA" id="ARBA00022771"/>
    </source>
</evidence>
<keyword evidence="5 12" id="KW-0235">DNA replication</keyword>
<accession>A0AAU8JCB9</accession>
<dbReference type="InterPro" id="IPR019475">
    <property type="entry name" value="DNA_primase_DnaB-bd"/>
</dbReference>
<dbReference type="FunFam" id="3.90.980.10:FF:000001">
    <property type="entry name" value="DNA primase"/>
    <property type="match status" value="1"/>
</dbReference>
<dbReference type="AlphaFoldDB" id="A0AAU8JCB9"/>
<protein>
    <recommendedName>
        <fullName evidence="12">DNA primase</fullName>
        <ecNumber evidence="12">2.7.7.101</ecNumber>
    </recommendedName>
</protein>
<evidence type="ECO:0000256" key="5">
    <source>
        <dbReference type="ARBA" id="ARBA00022705"/>
    </source>
</evidence>
<comment type="catalytic activity">
    <reaction evidence="12">
        <text>ssDNA + n NTP = ssDNA/pppN(pN)n-1 hybrid + (n-1) diphosphate.</text>
        <dbReference type="EC" id="2.7.7.101"/>
    </reaction>
</comment>
<dbReference type="Pfam" id="PF10410">
    <property type="entry name" value="DnaB_bind"/>
    <property type="match status" value="1"/>
</dbReference>
<keyword evidence="10 12" id="KW-0238">DNA-binding</keyword>
<dbReference type="InterPro" id="IPR036977">
    <property type="entry name" value="DNA_primase_Znf_CHC2"/>
</dbReference>
<feature type="compositionally biased region" description="Basic and acidic residues" evidence="14">
    <location>
        <begin position="453"/>
        <end position="472"/>
    </location>
</feature>
<evidence type="ECO:0000259" key="15">
    <source>
        <dbReference type="PROSITE" id="PS50880"/>
    </source>
</evidence>
<dbReference type="RefSeq" id="WP_354635310.1">
    <property type="nucleotide sequence ID" value="NZ_CP159837.1"/>
</dbReference>
<reference evidence="16" key="1">
    <citation type="submission" date="2024-07" db="EMBL/GenBank/DDBJ databases">
        <authorList>
            <person name="Kim Y.J."/>
            <person name="Jeong J.Y."/>
        </authorList>
    </citation>
    <scope>NUCLEOTIDE SEQUENCE</scope>
    <source>
        <strain evidence="16">GIHE-MW2</strain>
    </source>
</reference>
<name>A0AAU8JCB9_9CYAN</name>
<proteinExistence type="inferred from homology"/>
<dbReference type="InterPro" id="IPR006171">
    <property type="entry name" value="TOPRIM_dom"/>
</dbReference>
<dbReference type="InterPro" id="IPR013264">
    <property type="entry name" value="DNAG_N"/>
</dbReference>
<evidence type="ECO:0000256" key="13">
    <source>
        <dbReference type="PIRSR" id="PIRSR002811-1"/>
    </source>
</evidence>